<feature type="compositionally biased region" description="Low complexity" evidence="1">
    <location>
        <begin position="67"/>
        <end position="82"/>
    </location>
</feature>
<protein>
    <submittedName>
        <fullName evidence="2">Uncharacterized protein</fullName>
    </submittedName>
</protein>
<reference evidence="2 3" key="1">
    <citation type="submission" date="2024-01" db="EMBL/GenBank/DDBJ databases">
        <title>The complete chloroplast genome sequence of Lithospermum erythrorhizon: insights into the phylogenetic relationship among Boraginaceae species and the maternal lineages of purple gromwells.</title>
        <authorList>
            <person name="Okada T."/>
            <person name="Watanabe K."/>
        </authorList>
    </citation>
    <scope>NUCLEOTIDE SEQUENCE [LARGE SCALE GENOMIC DNA]</scope>
</reference>
<dbReference type="Proteomes" id="UP001454036">
    <property type="component" value="Unassembled WGS sequence"/>
</dbReference>
<proteinExistence type="predicted"/>
<accession>A0AAV3RM86</accession>
<dbReference type="EMBL" id="BAABME010009590">
    <property type="protein sequence ID" value="GAA0175437.1"/>
    <property type="molecule type" value="Genomic_DNA"/>
</dbReference>
<feature type="region of interest" description="Disordered" evidence="1">
    <location>
        <begin position="66"/>
        <end position="88"/>
    </location>
</feature>
<name>A0AAV3RM86_LITER</name>
<evidence type="ECO:0000256" key="1">
    <source>
        <dbReference type="SAM" id="MobiDB-lite"/>
    </source>
</evidence>
<dbReference type="PANTHER" id="PTHR36071">
    <property type="entry name" value="DNA DOUBLE-STRAND BREAK REPAIR PROTEIN"/>
    <property type="match status" value="1"/>
</dbReference>
<evidence type="ECO:0000313" key="3">
    <source>
        <dbReference type="Proteomes" id="UP001454036"/>
    </source>
</evidence>
<evidence type="ECO:0000313" key="2">
    <source>
        <dbReference type="EMBL" id="GAA0175437.1"/>
    </source>
</evidence>
<dbReference type="AlphaFoldDB" id="A0AAV3RM86"/>
<keyword evidence="3" id="KW-1185">Reference proteome</keyword>
<sequence length="191" mass="20781">MVSCNFSEASEKKVHEGANIPGNDFDFDDICNRIEGFEESISSCVNSPISADDKIANTGNGIKYMNDLDSPGKSGSLSPSSSCKQEENRHSVPANKYLSIQEAYNNSSTVAYHLIGGLLTKFAEVGGLDLDQDNLSYLQKTSIGSSESELLSQENVDNYCSLISVLEEQTQIKIMCSLPDSAMEKLKKIMS</sequence>
<gene>
    <name evidence="2" type="ORF">LIER_28609</name>
</gene>
<comment type="caution">
    <text evidence="2">The sequence shown here is derived from an EMBL/GenBank/DDBJ whole genome shotgun (WGS) entry which is preliminary data.</text>
</comment>
<organism evidence="2 3">
    <name type="scientific">Lithospermum erythrorhizon</name>
    <name type="common">Purple gromwell</name>
    <name type="synonym">Lithospermum officinale var. erythrorhizon</name>
    <dbReference type="NCBI Taxonomy" id="34254"/>
    <lineage>
        <taxon>Eukaryota</taxon>
        <taxon>Viridiplantae</taxon>
        <taxon>Streptophyta</taxon>
        <taxon>Embryophyta</taxon>
        <taxon>Tracheophyta</taxon>
        <taxon>Spermatophyta</taxon>
        <taxon>Magnoliopsida</taxon>
        <taxon>eudicotyledons</taxon>
        <taxon>Gunneridae</taxon>
        <taxon>Pentapetalae</taxon>
        <taxon>asterids</taxon>
        <taxon>lamiids</taxon>
        <taxon>Boraginales</taxon>
        <taxon>Boraginaceae</taxon>
        <taxon>Boraginoideae</taxon>
        <taxon>Lithospermeae</taxon>
        <taxon>Lithospermum</taxon>
    </lineage>
</organism>
<dbReference type="PANTHER" id="PTHR36071:SF1">
    <property type="entry name" value="DNA DOUBLE-STRAND BREAK REPAIR PROTEIN"/>
    <property type="match status" value="1"/>
</dbReference>